<accession>A0A2X0NGJ0</accession>
<keyword evidence="6" id="KW-0460">Magnesium</keyword>
<evidence type="ECO:0000256" key="9">
    <source>
        <dbReference type="ARBA" id="ARBA00022932"/>
    </source>
</evidence>
<dbReference type="GO" id="GO:0006310">
    <property type="term" value="P:DNA recombination"/>
    <property type="evidence" value="ECO:0007669"/>
    <property type="project" value="UniProtKB-KW"/>
</dbReference>
<keyword evidence="9" id="KW-0808">Transferase</keyword>
<keyword evidence="5" id="KW-0378">Hydrolase</keyword>
<evidence type="ECO:0000256" key="10">
    <source>
        <dbReference type="ARBA" id="ARBA00023172"/>
    </source>
</evidence>
<dbReference type="Pfam" id="PF25597">
    <property type="entry name" value="SH3_retrovirus"/>
    <property type="match status" value="1"/>
</dbReference>
<evidence type="ECO:0000256" key="5">
    <source>
        <dbReference type="ARBA" id="ARBA00022801"/>
    </source>
</evidence>
<dbReference type="GO" id="GO:0046872">
    <property type="term" value="F:metal ion binding"/>
    <property type="evidence" value="ECO:0007669"/>
    <property type="project" value="UniProtKB-KW"/>
</dbReference>
<keyword evidence="1" id="KW-0548">Nucleotidyltransferase</keyword>
<name>A0A2X0NGJ0_9BASI</name>
<dbReference type="PANTHER" id="PTHR42648:SF11">
    <property type="entry name" value="TRANSPOSON TY4-P GAG-POL POLYPROTEIN"/>
    <property type="match status" value="1"/>
</dbReference>
<keyword evidence="13" id="KW-1185">Reference proteome</keyword>
<keyword evidence="2" id="KW-0540">Nuclease</keyword>
<evidence type="ECO:0000256" key="7">
    <source>
        <dbReference type="ARBA" id="ARBA00022908"/>
    </source>
</evidence>
<evidence type="ECO:0000256" key="1">
    <source>
        <dbReference type="ARBA" id="ARBA00022695"/>
    </source>
</evidence>
<keyword evidence="3" id="KW-0479">Metal-binding</keyword>
<dbReference type="Proteomes" id="UP000249464">
    <property type="component" value="Unassembled WGS sequence"/>
</dbReference>
<keyword evidence="4" id="KW-0255">Endonuclease</keyword>
<dbReference type="GO" id="GO:0003964">
    <property type="term" value="F:RNA-directed DNA polymerase activity"/>
    <property type="evidence" value="ECO:0007669"/>
    <property type="project" value="UniProtKB-KW"/>
</dbReference>
<dbReference type="GO" id="GO:0004519">
    <property type="term" value="F:endonuclease activity"/>
    <property type="evidence" value="ECO:0007669"/>
    <property type="project" value="UniProtKB-KW"/>
</dbReference>
<dbReference type="GO" id="GO:0016787">
    <property type="term" value="F:hydrolase activity"/>
    <property type="evidence" value="ECO:0007669"/>
    <property type="project" value="UniProtKB-KW"/>
</dbReference>
<keyword evidence="9" id="KW-0239">DNA-directed DNA polymerase</keyword>
<feature type="domain" description="Retroviral polymerase SH3-like" evidence="11">
    <location>
        <begin position="171"/>
        <end position="225"/>
    </location>
</feature>
<evidence type="ECO:0000256" key="4">
    <source>
        <dbReference type="ARBA" id="ARBA00022759"/>
    </source>
</evidence>
<dbReference type="InterPro" id="IPR036397">
    <property type="entry name" value="RNaseH_sf"/>
</dbReference>
<gene>
    <name evidence="12" type="primary">BQ5605_C051g12551</name>
    <name evidence="12" type="ORF">BQ5605_C051G12551</name>
</gene>
<dbReference type="InterPro" id="IPR057670">
    <property type="entry name" value="SH3_retrovirus"/>
</dbReference>
<dbReference type="SUPFAM" id="SSF53098">
    <property type="entry name" value="Ribonuclease H-like"/>
    <property type="match status" value="1"/>
</dbReference>
<keyword evidence="8" id="KW-0695">RNA-directed DNA polymerase</keyword>
<organism evidence="12 13">
    <name type="scientific">Microbotryum silenes-dioicae</name>
    <dbReference type="NCBI Taxonomy" id="796604"/>
    <lineage>
        <taxon>Eukaryota</taxon>
        <taxon>Fungi</taxon>
        <taxon>Dikarya</taxon>
        <taxon>Basidiomycota</taxon>
        <taxon>Pucciniomycotina</taxon>
        <taxon>Microbotryomycetes</taxon>
        <taxon>Microbotryales</taxon>
        <taxon>Microbotryaceae</taxon>
        <taxon>Microbotryum</taxon>
    </lineage>
</organism>
<dbReference type="InterPro" id="IPR039537">
    <property type="entry name" value="Retrotran_Ty1/copia-like"/>
</dbReference>
<dbReference type="GO" id="GO:0015074">
    <property type="term" value="P:DNA integration"/>
    <property type="evidence" value="ECO:0007669"/>
    <property type="project" value="UniProtKB-KW"/>
</dbReference>
<dbReference type="Gene3D" id="3.30.420.10">
    <property type="entry name" value="Ribonuclease H-like superfamily/Ribonuclease H"/>
    <property type="match status" value="1"/>
</dbReference>
<evidence type="ECO:0000256" key="2">
    <source>
        <dbReference type="ARBA" id="ARBA00022722"/>
    </source>
</evidence>
<sequence>MEAHRKLGHQSPAAIVLAVKSGAITGITLKDEKVTPCFFTKVPHALYRVFINLGFVKHPNHHGDTIYLAIVEQYSTAKWMIVLKDKRAEMIIKAWSKFQPESEQFTAPYTPEQNGQVEQLNGSLMGLVRSMLLDSGLPMQFWSDALAVATFVLNLLLGKKPSLAHLQPFGSTVFVHVPKERRSKLAFRSIQGVFIRYSGEYNYRVWVQLSQQVYVLHHVTFLETPSVFTLSQDRADASDPFAGSTASSGGSNWSWSTGGGDLAVVPCKDDNNGPDNYHDAEEPLNGEAEVALAPCEGYAIVCTGPNPGQFENVDPSNNLPAGSCC</sequence>
<evidence type="ECO:0000256" key="8">
    <source>
        <dbReference type="ARBA" id="ARBA00022918"/>
    </source>
</evidence>
<dbReference type="GO" id="GO:0003887">
    <property type="term" value="F:DNA-directed DNA polymerase activity"/>
    <property type="evidence" value="ECO:0007669"/>
    <property type="project" value="UniProtKB-KW"/>
</dbReference>
<keyword evidence="7" id="KW-0229">DNA integration</keyword>
<dbReference type="EMBL" id="FQNC01000096">
    <property type="protein sequence ID" value="SGZ29599.1"/>
    <property type="molecule type" value="Genomic_DNA"/>
</dbReference>
<evidence type="ECO:0000259" key="11">
    <source>
        <dbReference type="Pfam" id="PF25597"/>
    </source>
</evidence>
<reference evidence="12 13" key="1">
    <citation type="submission" date="2016-11" db="EMBL/GenBank/DDBJ databases">
        <authorList>
            <person name="Jaros S."/>
            <person name="Januszkiewicz K."/>
            <person name="Wedrychowicz H."/>
        </authorList>
    </citation>
    <scope>NUCLEOTIDE SEQUENCE [LARGE SCALE GENOMIC DNA]</scope>
</reference>
<dbReference type="InterPro" id="IPR012337">
    <property type="entry name" value="RNaseH-like_sf"/>
</dbReference>
<evidence type="ECO:0000313" key="13">
    <source>
        <dbReference type="Proteomes" id="UP000249464"/>
    </source>
</evidence>
<evidence type="ECO:0000313" key="12">
    <source>
        <dbReference type="EMBL" id="SGZ29599.1"/>
    </source>
</evidence>
<proteinExistence type="predicted"/>
<evidence type="ECO:0000256" key="3">
    <source>
        <dbReference type="ARBA" id="ARBA00022723"/>
    </source>
</evidence>
<evidence type="ECO:0000256" key="6">
    <source>
        <dbReference type="ARBA" id="ARBA00022842"/>
    </source>
</evidence>
<protein>
    <submittedName>
        <fullName evidence="12">BQ5605_C051g12551 protein</fullName>
    </submittedName>
</protein>
<keyword evidence="10" id="KW-0233">DNA recombination</keyword>
<dbReference type="AlphaFoldDB" id="A0A2X0NGJ0"/>
<dbReference type="PANTHER" id="PTHR42648">
    <property type="entry name" value="TRANSPOSASE, PUTATIVE-RELATED"/>
    <property type="match status" value="1"/>
</dbReference>
<dbReference type="GO" id="GO:0003676">
    <property type="term" value="F:nucleic acid binding"/>
    <property type="evidence" value="ECO:0007669"/>
    <property type="project" value="InterPro"/>
</dbReference>
<dbReference type="STRING" id="796604.A0A2X0NGJ0"/>